<comment type="similarity">
    <text evidence="5">Belongs to the pyruvate, phosphate/water dikinase regulatory protein family. PDRP subfamily.</text>
</comment>
<keyword evidence="3 5" id="KW-0547">Nucleotide-binding</keyword>
<dbReference type="EC" id="2.7.4.27" evidence="5"/>
<evidence type="ECO:0000313" key="8">
    <source>
        <dbReference type="Proteomes" id="UP000315377"/>
    </source>
</evidence>
<dbReference type="PANTHER" id="PTHR31756">
    <property type="entry name" value="PYRUVATE, PHOSPHATE DIKINASE REGULATORY PROTEIN 1, CHLOROPLASTIC"/>
    <property type="match status" value="1"/>
</dbReference>
<evidence type="ECO:0000313" key="6">
    <source>
        <dbReference type="EMBL" id="MCY9605776.1"/>
    </source>
</evidence>
<dbReference type="NCBIfam" id="NF003742">
    <property type="entry name" value="PRK05339.1"/>
    <property type="match status" value="1"/>
</dbReference>
<evidence type="ECO:0000256" key="5">
    <source>
        <dbReference type="HAMAP-Rule" id="MF_00921"/>
    </source>
</evidence>
<evidence type="ECO:0000256" key="2">
    <source>
        <dbReference type="ARBA" id="ARBA00022679"/>
    </source>
</evidence>
<evidence type="ECO:0000256" key="4">
    <source>
        <dbReference type="ARBA" id="ARBA00022777"/>
    </source>
</evidence>
<evidence type="ECO:0000313" key="7">
    <source>
        <dbReference type="EMBL" id="QDM46154.1"/>
    </source>
</evidence>
<keyword evidence="2 5" id="KW-0808">Transferase</keyword>
<dbReference type="GO" id="GO:0016776">
    <property type="term" value="F:phosphotransferase activity, phosphate group as acceptor"/>
    <property type="evidence" value="ECO:0007669"/>
    <property type="project" value="UniProtKB-UniRule"/>
</dbReference>
<dbReference type="Proteomes" id="UP000315377">
    <property type="component" value="Chromosome"/>
</dbReference>
<dbReference type="EMBL" id="JAMDMM010000003">
    <property type="protein sequence ID" value="MCY9605776.1"/>
    <property type="molecule type" value="Genomic_DNA"/>
</dbReference>
<dbReference type="GO" id="GO:0043531">
    <property type="term" value="F:ADP binding"/>
    <property type="evidence" value="ECO:0007669"/>
    <property type="project" value="UniProtKB-UniRule"/>
</dbReference>
<dbReference type="GO" id="GO:0005524">
    <property type="term" value="F:ATP binding"/>
    <property type="evidence" value="ECO:0007669"/>
    <property type="project" value="InterPro"/>
</dbReference>
<dbReference type="Proteomes" id="UP001209276">
    <property type="component" value="Unassembled WGS sequence"/>
</dbReference>
<comment type="catalytic activity">
    <reaction evidence="5">
        <text>N(tele)-phospho-L-histidyl/O-phospho-L-threonyl-[pyruvate, phosphate dikinase] + phosphate + H(+) = N(tele)-phospho-L-histidyl/L-threonyl-[pyruvate, phosphate dikinase] + diphosphate</text>
        <dbReference type="Rhea" id="RHEA:43696"/>
        <dbReference type="Rhea" id="RHEA-COMP:10650"/>
        <dbReference type="Rhea" id="RHEA-COMP:10651"/>
        <dbReference type="ChEBI" id="CHEBI:15378"/>
        <dbReference type="ChEBI" id="CHEBI:30013"/>
        <dbReference type="ChEBI" id="CHEBI:33019"/>
        <dbReference type="ChEBI" id="CHEBI:43474"/>
        <dbReference type="ChEBI" id="CHEBI:61977"/>
        <dbReference type="ChEBI" id="CHEBI:83586"/>
        <dbReference type="EC" id="2.7.4.27"/>
    </reaction>
</comment>
<accession>A0AAP9DXR1</accession>
<sequence>MGESSQQSPYIVTVCSDSLGDTAESVVRAAARQFHGQEIIIQRKSHVKQEDEIRALMEQVSREGGFVAYTLVQPELREMMKEEAIRLGVRAVDIMGPMMQAFIDTFNDSPKRQPGLLHTMDDDYFRRMEAIEFAVKCDDGKDTTAIAEADIVLIGPSRTSKTPLSVFLSHKGYKVANIPLSPEVKPPQEIYRMPGERIFMLTMPAERLLRIREERLKNLGLPHSSMYCSAERIQEELDYAAMLADKWNCHVFDVADKAIEETANAIIRLLPSS</sequence>
<dbReference type="EC" id="2.7.11.32" evidence="5"/>
<name>A0AAP9DXR1_PANTH</name>
<reference evidence="7 8" key="1">
    <citation type="submission" date="2019-07" db="EMBL/GenBank/DDBJ databases">
        <title>Paenibacillus thiaminolyticus NRRL B-4156.</title>
        <authorList>
            <person name="Hehnly C."/>
            <person name="Zhang L."/>
        </authorList>
    </citation>
    <scope>NUCLEOTIDE SEQUENCE [LARGE SCALE GENOMIC DNA]</scope>
    <source>
        <strain evidence="7 8">NRRL B-4156</strain>
    </source>
</reference>
<gene>
    <name evidence="7" type="ORF">FLT43_23775</name>
    <name evidence="6" type="ORF">M5W83_01090</name>
</gene>
<evidence type="ECO:0000256" key="3">
    <source>
        <dbReference type="ARBA" id="ARBA00022741"/>
    </source>
</evidence>
<dbReference type="HAMAP" id="MF_00921">
    <property type="entry name" value="PDRP"/>
    <property type="match status" value="1"/>
</dbReference>
<evidence type="ECO:0000313" key="9">
    <source>
        <dbReference type="Proteomes" id="UP001209276"/>
    </source>
</evidence>
<proteinExistence type="inferred from homology"/>
<keyword evidence="9" id="KW-1185">Reference proteome</keyword>
<protein>
    <recommendedName>
        <fullName evidence="5">Putative pyruvate, phosphate dikinase regulatory protein</fullName>
        <shortName evidence="5">PPDK regulatory protein</shortName>
        <ecNumber evidence="5">2.7.11.32</ecNumber>
        <ecNumber evidence="5">2.7.4.27</ecNumber>
    </recommendedName>
</protein>
<feature type="binding site" evidence="5">
    <location>
        <begin position="155"/>
        <end position="162"/>
    </location>
    <ligand>
        <name>ADP</name>
        <dbReference type="ChEBI" id="CHEBI:456216"/>
    </ligand>
</feature>
<dbReference type="EMBL" id="CP041405">
    <property type="protein sequence ID" value="QDM46154.1"/>
    <property type="molecule type" value="Genomic_DNA"/>
</dbReference>
<keyword evidence="4 5" id="KW-0418">Kinase</keyword>
<dbReference type="GeneID" id="76998984"/>
<comment type="catalytic activity">
    <reaction evidence="5">
        <text>N(tele)-phospho-L-histidyl/L-threonyl-[pyruvate, phosphate dikinase] + ADP = N(tele)-phospho-L-histidyl/O-phospho-L-threonyl-[pyruvate, phosphate dikinase] + AMP + H(+)</text>
        <dbReference type="Rhea" id="RHEA:43692"/>
        <dbReference type="Rhea" id="RHEA-COMP:10650"/>
        <dbReference type="Rhea" id="RHEA-COMP:10651"/>
        <dbReference type="ChEBI" id="CHEBI:15378"/>
        <dbReference type="ChEBI" id="CHEBI:30013"/>
        <dbReference type="ChEBI" id="CHEBI:61977"/>
        <dbReference type="ChEBI" id="CHEBI:83586"/>
        <dbReference type="ChEBI" id="CHEBI:456215"/>
        <dbReference type="ChEBI" id="CHEBI:456216"/>
        <dbReference type="EC" id="2.7.11.32"/>
    </reaction>
</comment>
<reference evidence="6 9" key="2">
    <citation type="submission" date="2022-05" db="EMBL/GenBank/DDBJ databases">
        <title>Genome Sequencing of Bee-Associated Microbes.</title>
        <authorList>
            <person name="Dunlap C."/>
        </authorList>
    </citation>
    <scope>NUCLEOTIDE SEQUENCE [LARGE SCALE GENOMIC DNA]</scope>
    <source>
        <strain evidence="6 9">NRRL B-14613</strain>
    </source>
</reference>
<dbReference type="GO" id="GO:0004674">
    <property type="term" value="F:protein serine/threonine kinase activity"/>
    <property type="evidence" value="ECO:0007669"/>
    <property type="project" value="UniProtKB-UniRule"/>
</dbReference>
<dbReference type="InterPro" id="IPR005177">
    <property type="entry name" value="Kinase-pyrophosphorylase"/>
</dbReference>
<organism evidence="7 8">
    <name type="scientific">Paenibacillus thiaminolyticus</name>
    <name type="common">Bacillus thiaminolyticus</name>
    <dbReference type="NCBI Taxonomy" id="49283"/>
    <lineage>
        <taxon>Bacteria</taxon>
        <taxon>Bacillati</taxon>
        <taxon>Bacillota</taxon>
        <taxon>Bacilli</taxon>
        <taxon>Bacillales</taxon>
        <taxon>Paenibacillaceae</taxon>
        <taxon>Paenibacillus</taxon>
    </lineage>
</organism>
<keyword evidence="1 5" id="KW-0723">Serine/threonine-protein kinase</keyword>
<evidence type="ECO:0000256" key="1">
    <source>
        <dbReference type="ARBA" id="ARBA00022527"/>
    </source>
</evidence>
<dbReference type="Pfam" id="PF03618">
    <property type="entry name" value="Kinase-PPPase"/>
    <property type="match status" value="1"/>
</dbReference>
<dbReference type="RefSeq" id="WP_087440747.1">
    <property type="nucleotide sequence ID" value="NZ_CABMNB010000010.1"/>
</dbReference>
<dbReference type="InterPro" id="IPR026565">
    <property type="entry name" value="PPDK_reg"/>
</dbReference>
<dbReference type="AlphaFoldDB" id="A0AAP9DXR1"/>
<dbReference type="PANTHER" id="PTHR31756:SF3">
    <property type="entry name" value="PYRUVATE, PHOSPHATE DIKINASE REGULATORY PROTEIN 1, CHLOROPLASTIC"/>
    <property type="match status" value="1"/>
</dbReference>
<comment type="function">
    <text evidence="5">Bifunctional serine/threonine kinase and phosphorylase involved in the regulation of the pyruvate, phosphate dikinase (PPDK) by catalyzing its phosphorylation/dephosphorylation.</text>
</comment>